<dbReference type="EMBL" id="FXUL01000026">
    <property type="protein sequence ID" value="SMP77203.1"/>
    <property type="molecule type" value="Genomic_DNA"/>
</dbReference>
<dbReference type="Pfam" id="PF11174">
    <property type="entry name" value="DUF2970"/>
    <property type="match status" value="1"/>
</dbReference>
<accession>A0ABY1QPF3</accession>
<evidence type="ECO:0000256" key="1">
    <source>
        <dbReference type="SAM" id="Phobius"/>
    </source>
</evidence>
<gene>
    <name evidence="2" type="ORF">SAMN06295970_12620</name>
</gene>
<evidence type="ECO:0008006" key="4">
    <source>
        <dbReference type="Google" id="ProtNLM"/>
    </source>
</evidence>
<sequence length="71" mass="7729">MTSNDAGKPRQRSFMATMVAIAWSFVGLRSKKDFDVDREGGMNPVYVILAGLIGTGIFIGVLMFFVKQAVA</sequence>
<keyword evidence="1" id="KW-0812">Transmembrane</keyword>
<feature type="transmembrane region" description="Helical" evidence="1">
    <location>
        <begin position="12"/>
        <end position="30"/>
    </location>
</feature>
<protein>
    <recommendedName>
        <fullName evidence="4">DUF2970 domain-containing protein</fullName>
    </recommendedName>
</protein>
<dbReference type="RefSeq" id="WP_283444886.1">
    <property type="nucleotide sequence ID" value="NZ_FXUL01000026.1"/>
</dbReference>
<keyword evidence="3" id="KW-1185">Reference proteome</keyword>
<evidence type="ECO:0000313" key="3">
    <source>
        <dbReference type="Proteomes" id="UP001158049"/>
    </source>
</evidence>
<organism evidence="2 3">
    <name type="scientific">Noviherbaspirillum suwonense</name>
    <dbReference type="NCBI Taxonomy" id="1224511"/>
    <lineage>
        <taxon>Bacteria</taxon>
        <taxon>Pseudomonadati</taxon>
        <taxon>Pseudomonadota</taxon>
        <taxon>Betaproteobacteria</taxon>
        <taxon>Burkholderiales</taxon>
        <taxon>Oxalobacteraceae</taxon>
        <taxon>Noviherbaspirillum</taxon>
    </lineage>
</organism>
<reference evidence="2 3" key="1">
    <citation type="submission" date="2017-05" db="EMBL/GenBank/DDBJ databases">
        <authorList>
            <person name="Varghese N."/>
            <person name="Submissions S."/>
        </authorList>
    </citation>
    <scope>NUCLEOTIDE SEQUENCE [LARGE SCALE GENOMIC DNA]</scope>
    <source>
        <strain evidence="2 3">DSM 26001</strain>
    </source>
</reference>
<name>A0ABY1QPF3_9BURK</name>
<keyword evidence="1" id="KW-1133">Transmembrane helix</keyword>
<feature type="transmembrane region" description="Helical" evidence="1">
    <location>
        <begin position="45"/>
        <end position="66"/>
    </location>
</feature>
<keyword evidence="1" id="KW-0472">Membrane</keyword>
<dbReference type="Proteomes" id="UP001158049">
    <property type="component" value="Unassembled WGS sequence"/>
</dbReference>
<proteinExistence type="predicted"/>
<evidence type="ECO:0000313" key="2">
    <source>
        <dbReference type="EMBL" id="SMP77203.1"/>
    </source>
</evidence>
<dbReference type="InterPro" id="IPR021344">
    <property type="entry name" value="DUF2970"/>
</dbReference>
<comment type="caution">
    <text evidence="2">The sequence shown here is derived from an EMBL/GenBank/DDBJ whole genome shotgun (WGS) entry which is preliminary data.</text>
</comment>